<feature type="region of interest" description="Disordered" evidence="1">
    <location>
        <begin position="224"/>
        <end position="275"/>
    </location>
</feature>
<feature type="compositionally biased region" description="Polar residues" evidence="1">
    <location>
        <begin position="259"/>
        <end position="269"/>
    </location>
</feature>
<evidence type="ECO:0000256" key="1">
    <source>
        <dbReference type="SAM" id="MobiDB-lite"/>
    </source>
</evidence>
<feature type="region of interest" description="Disordered" evidence="1">
    <location>
        <begin position="60"/>
        <end position="86"/>
    </location>
</feature>
<reference evidence="2 3" key="1">
    <citation type="journal article" date="2019" name="Plant Biotechnol. J.">
        <title>The red bayberry genome and genetic basis of sex determination.</title>
        <authorList>
            <person name="Jia H.M."/>
            <person name="Jia H.J."/>
            <person name="Cai Q.L."/>
            <person name="Wang Y."/>
            <person name="Zhao H.B."/>
            <person name="Yang W.F."/>
            <person name="Wang G.Y."/>
            <person name="Li Y.H."/>
            <person name="Zhan D.L."/>
            <person name="Shen Y.T."/>
            <person name="Niu Q.F."/>
            <person name="Chang L."/>
            <person name="Qiu J."/>
            <person name="Zhao L."/>
            <person name="Xie H.B."/>
            <person name="Fu W.Y."/>
            <person name="Jin J."/>
            <person name="Li X.W."/>
            <person name="Jiao Y."/>
            <person name="Zhou C.C."/>
            <person name="Tu T."/>
            <person name="Chai C.Y."/>
            <person name="Gao J.L."/>
            <person name="Fan L.J."/>
            <person name="van de Weg E."/>
            <person name="Wang J.Y."/>
            <person name="Gao Z.S."/>
        </authorList>
    </citation>
    <scope>NUCLEOTIDE SEQUENCE [LARGE SCALE GENOMIC DNA]</scope>
    <source>
        <tissue evidence="2">Leaves</tissue>
    </source>
</reference>
<dbReference type="Proteomes" id="UP000516437">
    <property type="component" value="Chromosome 3"/>
</dbReference>
<feature type="compositionally biased region" description="Polar residues" evidence="1">
    <location>
        <begin position="224"/>
        <end position="250"/>
    </location>
</feature>
<keyword evidence="3" id="KW-1185">Reference proteome</keyword>
<organism evidence="2 3">
    <name type="scientific">Morella rubra</name>
    <name type="common">Chinese bayberry</name>
    <dbReference type="NCBI Taxonomy" id="262757"/>
    <lineage>
        <taxon>Eukaryota</taxon>
        <taxon>Viridiplantae</taxon>
        <taxon>Streptophyta</taxon>
        <taxon>Embryophyta</taxon>
        <taxon>Tracheophyta</taxon>
        <taxon>Spermatophyta</taxon>
        <taxon>Magnoliopsida</taxon>
        <taxon>eudicotyledons</taxon>
        <taxon>Gunneridae</taxon>
        <taxon>Pentapetalae</taxon>
        <taxon>rosids</taxon>
        <taxon>fabids</taxon>
        <taxon>Fagales</taxon>
        <taxon>Myricaceae</taxon>
        <taxon>Morella</taxon>
    </lineage>
</organism>
<sequence>MPHSELEPRKSAICSSGSARSLSAALKPYKPEPCSSLQKRPHVLLITIPITRSISKGYYLRSSKHHPPNPLIKPPRFKQRKMGKDSDWTDEEELALIRIVLQKQNTGDSGPTKLGRIKLRNKFATNTRGASSSGKLRVTSSTRRLVLAESSQKTRSLELMLNGSPSMQHSNCGMFRRRGFLNYKIMSLLSTGFVATGKYAHACTTSPPNTDEERELEERLNKMEISSSCGQSTQQTPSERGTAKQSSPNIPVSRKRGSDGSSSINQSKCSKGKFATPAVEDNAMDRFVDIAAKRNNILETWLAS</sequence>
<dbReference type="EMBL" id="RXIC02000021">
    <property type="protein sequence ID" value="KAB1219603.1"/>
    <property type="molecule type" value="Genomic_DNA"/>
</dbReference>
<accession>A0A6A1W3W6</accession>
<dbReference type="AlphaFoldDB" id="A0A6A1W3W6"/>
<comment type="caution">
    <text evidence="2">The sequence shown here is derived from an EMBL/GenBank/DDBJ whole genome shotgun (WGS) entry which is preliminary data.</text>
</comment>
<gene>
    <name evidence="2" type="ORF">CJ030_MR3G011137</name>
</gene>
<evidence type="ECO:0000313" key="3">
    <source>
        <dbReference type="Proteomes" id="UP000516437"/>
    </source>
</evidence>
<proteinExistence type="predicted"/>
<protein>
    <submittedName>
        <fullName evidence="2">Uncharacterized protein</fullName>
    </submittedName>
</protein>
<name>A0A6A1W3W6_9ROSI</name>
<dbReference type="OrthoDB" id="1542785at2759"/>
<evidence type="ECO:0000313" key="2">
    <source>
        <dbReference type="EMBL" id="KAB1219603.1"/>
    </source>
</evidence>